<organism evidence="2 3">
    <name type="scientific">Candidatus Abzuiibacterium crystallinum</name>
    <dbReference type="NCBI Taxonomy" id="1974748"/>
    <lineage>
        <taxon>Bacteria</taxon>
        <taxon>Pseudomonadati</taxon>
        <taxon>Candidatus Omnitrophota</taxon>
        <taxon>Candidatus Abzuiibacterium</taxon>
    </lineage>
</organism>
<accession>A0A2H0LMD4</accession>
<comment type="caution">
    <text evidence="2">The sequence shown here is derived from an EMBL/GenBank/DDBJ whole genome shotgun (WGS) entry which is preliminary data.</text>
</comment>
<dbReference type="EMBL" id="PCVY01000065">
    <property type="protein sequence ID" value="PIQ85518.1"/>
    <property type="molecule type" value="Genomic_DNA"/>
</dbReference>
<evidence type="ECO:0000313" key="2">
    <source>
        <dbReference type="EMBL" id="PIQ85518.1"/>
    </source>
</evidence>
<feature type="transmembrane region" description="Helical" evidence="1">
    <location>
        <begin position="65"/>
        <end position="87"/>
    </location>
</feature>
<reference evidence="2 3" key="1">
    <citation type="submission" date="2017-09" db="EMBL/GenBank/DDBJ databases">
        <title>Depth-based differentiation of microbial function through sediment-hosted aquifers and enrichment of novel symbionts in the deep terrestrial subsurface.</title>
        <authorList>
            <person name="Probst A.J."/>
            <person name="Ladd B."/>
            <person name="Jarett J.K."/>
            <person name="Geller-Mcgrath D.E."/>
            <person name="Sieber C.M."/>
            <person name="Emerson J.B."/>
            <person name="Anantharaman K."/>
            <person name="Thomas B.C."/>
            <person name="Malmstrom R."/>
            <person name="Stieglmeier M."/>
            <person name="Klingl A."/>
            <person name="Woyke T."/>
            <person name="Ryan C.M."/>
            <person name="Banfield J.F."/>
        </authorList>
    </citation>
    <scope>NUCLEOTIDE SEQUENCE [LARGE SCALE GENOMIC DNA]</scope>
    <source>
        <strain evidence="2">CG11_big_fil_rev_8_21_14_0_20_45_26</strain>
    </source>
</reference>
<name>A0A2H0LMD4_9BACT</name>
<gene>
    <name evidence="2" type="ORF">COV74_08485</name>
</gene>
<dbReference type="Proteomes" id="UP000230859">
    <property type="component" value="Unassembled WGS sequence"/>
</dbReference>
<dbReference type="AlphaFoldDB" id="A0A2H0LMD4"/>
<keyword evidence="1" id="KW-0812">Transmembrane</keyword>
<keyword evidence="1" id="KW-1133">Transmembrane helix</keyword>
<evidence type="ECO:0000256" key="1">
    <source>
        <dbReference type="SAM" id="Phobius"/>
    </source>
</evidence>
<sequence length="264" mass="30535">MDFDILMKIAKWLVMVIGLSGLGVGMLSFFKPEKSIRFYQILMQQINWRVEPIHWERELRNTKRLGGFTVFLSFAIIWALLMGCASVDEPWGYRSAKVSGVADKLLRRGSRDPLFGFISDEKLNVVKQYGIPDFLAKNTLLDTSRGIVLEEWIYIQKRKRFLWTVKEGQLNGEENLSALDLAAFEGYVQPQMNREQIKIAKGKPDSIQYHAQEYGASEKWIYRRYSSDDVYYFDQNGLLMMQRSEKNDAAGDGLSRDLGSVFRE</sequence>
<proteinExistence type="predicted"/>
<keyword evidence="1" id="KW-0472">Membrane</keyword>
<evidence type="ECO:0000313" key="3">
    <source>
        <dbReference type="Proteomes" id="UP000230859"/>
    </source>
</evidence>
<protein>
    <submittedName>
        <fullName evidence="2">Uncharacterized protein</fullName>
    </submittedName>
</protein>
<feature type="transmembrane region" description="Helical" evidence="1">
    <location>
        <begin position="12"/>
        <end position="30"/>
    </location>
</feature>